<keyword evidence="2" id="KW-1185">Reference proteome</keyword>
<dbReference type="Proteomes" id="UP001055879">
    <property type="component" value="Linkage Group LG08"/>
</dbReference>
<organism evidence="1 2">
    <name type="scientific">Arctium lappa</name>
    <name type="common">Greater burdock</name>
    <name type="synonym">Lappa major</name>
    <dbReference type="NCBI Taxonomy" id="4217"/>
    <lineage>
        <taxon>Eukaryota</taxon>
        <taxon>Viridiplantae</taxon>
        <taxon>Streptophyta</taxon>
        <taxon>Embryophyta</taxon>
        <taxon>Tracheophyta</taxon>
        <taxon>Spermatophyta</taxon>
        <taxon>Magnoliopsida</taxon>
        <taxon>eudicotyledons</taxon>
        <taxon>Gunneridae</taxon>
        <taxon>Pentapetalae</taxon>
        <taxon>asterids</taxon>
        <taxon>campanulids</taxon>
        <taxon>Asterales</taxon>
        <taxon>Asteraceae</taxon>
        <taxon>Carduoideae</taxon>
        <taxon>Cardueae</taxon>
        <taxon>Arctiinae</taxon>
        <taxon>Arctium</taxon>
    </lineage>
</organism>
<gene>
    <name evidence="1" type="ORF">L6452_25891</name>
</gene>
<reference evidence="1 2" key="2">
    <citation type="journal article" date="2022" name="Mol. Ecol. Resour.">
        <title>The genomes of chicory, endive, great burdock and yacon provide insights into Asteraceae paleo-polyploidization history and plant inulin production.</title>
        <authorList>
            <person name="Fan W."/>
            <person name="Wang S."/>
            <person name="Wang H."/>
            <person name="Wang A."/>
            <person name="Jiang F."/>
            <person name="Liu H."/>
            <person name="Zhao H."/>
            <person name="Xu D."/>
            <person name="Zhang Y."/>
        </authorList>
    </citation>
    <scope>NUCLEOTIDE SEQUENCE [LARGE SCALE GENOMIC DNA]</scope>
    <source>
        <strain evidence="2">cv. Niubang</strain>
    </source>
</reference>
<dbReference type="EMBL" id="CM042054">
    <property type="protein sequence ID" value="KAI3707404.1"/>
    <property type="molecule type" value="Genomic_DNA"/>
</dbReference>
<evidence type="ECO:0000313" key="1">
    <source>
        <dbReference type="EMBL" id="KAI3707404.1"/>
    </source>
</evidence>
<name>A0ACB9ABM0_ARCLA</name>
<proteinExistence type="predicted"/>
<evidence type="ECO:0000313" key="2">
    <source>
        <dbReference type="Proteomes" id="UP001055879"/>
    </source>
</evidence>
<reference evidence="2" key="1">
    <citation type="journal article" date="2022" name="Mol. Ecol. Resour.">
        <title>The genomes of chicory, endive, great burdock and yacon provide insights into Asteraceae palaeo-polyploidization history and plant inulin production.</title>
        <authorList>
            <person name="Fan W."/>
            <person name="Wang S."/>
            <person name="Wang H."/>
            <person name="Wang A."/>
            <person name="Jiang F."/>
            <person name="Liu H."/>
            <person name="Zhao H."/>
            <person name="Xu D."/>
            <person name="Zhang Y."/>
        </authorList>
    </citation>
    <scope>NUCLEOTIDE SEQUENCE [LARGE SCALE GENOMIC DNA]</scope>
    <source>
        <strain evidence="2">cv. Niubang</strain>
    </source>
</reference>
<sequence>MTTTKKRYKHLHFPFPSWGVWEGVISMTLRSVMEQVLEMISHLPMRDDLFEDRFSISYNLDREFGFVDLILFWPKIKEHTEYCLNHPNEMSKLSKLKDQITENAWTGIAGNPGVIADMKKLKIWDAYYMKAHTFKTAIETSCMLLRIDDIVSGIKKKQAPGSARPLKPTIEQEGDADTKQMILE</sequence>
<comment type="caution">
    <text evidence="1">The sequence shown here is derived from an EMBL/GenBank/DDBJ whole genome shotgun (WGS) entry which is preliminary data.</text>
</comment>
<accession>A0ACB9ABM0</accession>
<protein>
    <submittedName>
        <fullName evidence="1">Uncharacterized protein</fullName>
    </submittedName>
</protein>